<dbReference type="GO" id="GO:0004222">
    <property type="term" value="F:metalloendopeptidase activity"/>
    <property type="evidence" value="ECO:0007669"/>
    <property type="project" value="UniProtKB-EC"/>
</dbReference>
<protein>
    <recommendedName>
        <fullName evidence="8">oligopeptidase A</fullName>
        <ecNumber evidence="8">3.4.24.70</ecNumber>
    </recommendedName>
</protein>
<dbReference type="InterPro" id="IPR034005">
    <property type="entry name" value="M3A_DCP"/>
</dbReference>
<evidence type="ECO:0000256" key="3">
    <source>
        <dbReference type="ARBA" id="ARBA00022723"/>
    </source>
</evidence>
<feature type="domain" description="Peptidase M3A/M3B catalytic" evidence="10">
    <location>
        <begin position="220"/>
        <end position="674"/>
    </location>
</feature>
<dbReference type="AlphaFoldDB" id="A0A1T2KUR1"/>
<keyword evidence="13" id="KW-1185">Reference proteome</keyword>
<dbReference type="Gene3D" id="1.20.1050.40">
    <property type="entry name" value="Endopeptidase. Chain P, domain 1"/>
    <property type="match status" value="1"/>
</dbReference>
<dbReference type="Pfam" id="PF01432">
    <property type="entry name" value="Peptidase_M3"/>
    <property type="match status" value="1"/>
</dbReference>
<name>A0A1T2KUR1_9GAMM</name>
<accession>A0A1T2KUR1</accession>
<comment type="cofactor">
    <cofactor evidence="9">
        <name>Zn(2+)</name>
        <dbReference type="ChEBI" id="CHEBI:29105"/>
    </cofactor>
    <text evidence="9">Binds 1 zinc ion.</text>
</comment>
<evidence type="ECO:0000256" key="5">
    <source>
        <dbReference type="ARBA" id="ARBA00022833"/>
    </source>
</evidence>
<comment type="similarity">
    <text evidence="1 9">Belongs to the peptidase M3 family.</text>
</comment>
<evidence type="ECO:0000256" key="6">
    <source>
        <dbReference type="ARBA" id="ARBA00023049"/>
    </source>
</evidence>
<evidence type="ECO:0000259" key="11">
    <source>
        <dbReference type="Pfam" id="PF19310"/>
    </source>
</evidence>
<dbReference type="GO" id="GO:0006508">
    <property type="term" value="P:proteolysis"/>
    <property type="evidence" value="ECO:0007669"/>
    <property type="project" value="UniProtKB-KW"/>
</dbReference>
<dbReference type="InterPro" id="IPR045666">
    <property type="entry name" value="OpdA_N"/>
</dbReference>
<evidence type="ECO:0000256" key="7">
    <source>
        <dbReference type="ARBA" id="ARBA00024603"/>
    </source>
</evidence>
<evidence type="ECO:0000256" key="8">
    <source>
        <dbReference type="ARBA" id="ARBA00026100"/>
    </source>
</evidence>
<evidence type="ECO:0000256" key="1">
    <source>
        <dbReference type="ARBA" id="ARBA00006040"/>
    </source>
</evidence>
<dbReference type="OrthoDB" id="9773538at2"/>
<gene>
    <name evidence="12" type="ORF">BOW51_06465</name>
</gene>
<dbReference type="Gene3D" id="1.10.1370.10">
    <property type="entry name" value="Neurolysin, domain 3"/>
    <property type="match status" value="1"/>
</dbReference>
<dbReference type="GO" id="GO:0046872">
    <property type="term" value="F:metal ion binding"/>
    <property type="evidence" value="ECO:0007669"/>
    <property type="project" value="UniProtKB-UniRule"/>
</dbReference>
<dbReference type="InterPro" id="IPR024080">
    <property type="entry name" value="Neurolysin/TOP_N"/>
</dbReference>
<comment type="caution">
    <text evidence="12">The sequence shown here is derived from an EMBL/GenBank/DDBJ whole genome shotgun (WGS) entry which is preliminary data.</text>
</comment>
<evidence type="ECO:0000256" key="9">
    <source>
        <dbReference type="RuleBase" id="RU003435"/>
    </source>
</evidence>
<dbReference type="PANTHER" id="PTHR43660">
    <property type="entry name" value="DIPEPTIDYL CARBOXYPEPTIDASE"/>
    <property type="match status" value="1"/>
</dbReference>
<sequence length="677" mass="77735">MDNPLLELEGLPHFTRIRPQHVEPAVDQLLKEGRELTEKLLDSGAPYTWDNLVEPLEITDDRLGRSWSPVSHMNSAVNSDELRDAYNACLPKLSDYATEMGQNEQLCNAYKAVFDNGEDLNDAQRKLLENALRDFRLSGVDLPADKKSRYKEISQELTKLTSKYEENLLDATNAWSKLITNESELAGLPESALGLARQTAEQRDEEGWMLTLEFPSYLPVMTYADNRELRREMYEAYATRASDQGPYAGKWDNSENMERILALRHEQAQLLGFESYAERSLAKKMARSSDEVMSFLYDLAERSCQQARQELRELEAFAKTEYGAEGLEAWDIGYYSEKLRQHRYAITQEELKPYFPESKVLSGMFAVVNRLYGIEIAEIDGVETWHPDVRFFEIRDTNGDIRGQFYLDLYARPKKRGGAWMDECVVRMFNEQYDQIPVAYLTCNFSPPIGDKPALFTHDEVETLFHEFGHGLHHLLTKVDYPGVAGINGVAWDAVELPSQFMENWCWEREALDRISGHYETGEPIPATLYDRMKAAKNFQSGMQMVRQLEFALFDFRIHREYDPAQGGRIYEILTQVRDKVAVIKPPLFNRFAHGFSHIFPGGYAAGYYSYKWAEVLSADAFSLFEERGIFDRDTGTNFLQNILEMGGSKDAMELFIGFRGREPRIDALLRHSGIAT</sequence>
<feature type="domain" description="Oligopeptidase A N-terminal" evidence="11">
    <location>
        <begin position="29"/>
        <end position="147"/>
    </location>
</feature>
<evidence type="ECO:0000259" key="10">
    <source>
        <dbReference type="Pfam" id="PF01432"/>
    </source>
</evidence>
<dbReference type="EMBL" id="MPRJ01000033">
    <property type="protein sequence ID" value="OOZ36587.1"/>
    <property type="molecule type" value="Genomic_DNA"/>
</dbReference>
<dbReference type="InterPro" id="IPR045090">
    <property type="entry name" value="Pept_M3A_M3B"/>
</dbReference>
<evidence type="ECO:0000256" key="4">
    <source>
        <dbReference type="ARBA" id="ARBA00022801"/>
    </source>
</evidence>
<proteinExistence type="inferred from homology"/>
<dbReference type="InterPro" id="IPR024079">
    <property type="entry name" value="MetalloPept_cat_dom_sf"/>
</dbReference>
<organism evidence="12 13">
    <name type="scientific">Solemya velesiana gill symbiont</name>
    <dbReference type="NCBI Taxonomy" id="1918948"/>
    <lineage>
        <taxon>Bacteria</taxon>
        <taxon>Pseudomonadati</taxon>
        <taxon>Pseudomonadota</taxon>
        <taxon>Gammaproteobacteria</taxon>
        <taxon>sulfur-oxidizing symbionts</taxon>
    </lineage>
</organism>
<dbReference type="Pfam" id="PF19310">
    <property type="entry name" value="TOP_N"/>
    <property type="match status" value="1"/>
</dbReference>
<keyword evidence="5 9" id="KW-0862">Zinc</keyword>
<reference evidence="12 13" key="1">
    <citation type="submission" date="2016-11" db="EMBL/GenBank/DDBJ databases">
        <title>Mixed transmission modes and dynamic genome evolution in an obligate animal-bacterial symbiosis.</title>
        <authorList>
            <person name="Russell S.L."/>
            <person name="Corbett-Detig R.B."/>
            <person name="Cavanaugh C.M."/>
        </authorList>
    </citation>
    <scope>NUCLEOTIDE SEQUENCE [LARGE SCALE GENOMIC DNA]</scope>
    <source>
        <strain evidence="12">Se-Cadez</strain>
    </source>
</reference>
<keyword evidence="4 9" id="KW-0378">Hydrolase</keyword>
<dbReference type="EC" id="3.4.24.70" evidence="8"/>
<dbReference type="PANTHER" id="PTHR43660:SF1">
    <property type="entry name" value="DIPEPTIDYL CARBOXYPEPTIDASE"/>
    <property type="match status" value="1"/>
</dbReference>
<dbReference type="SUPFAM" id="SSF55486">
    <property type="entry name" value="Metalloproteases ('zincins'), catalytic domain"/>
    <property type="match status" value="1"/>
</dbReference>
<dbReference type="InterPro" id="IPR001567">
    <property type="entry name" value="Pept_M3A_M3B_dom"/>
</dbReference>
<keyword evidence="3 9" id="KW-0479">Metal-binding</keyword>
<keyword evidence="2 9" id="KW-0645">Protease</keyword>
<evidence type="ECO:0000313" key="12">
    <source>
        <dbReference type="EMBL" id="OOZ36587.1"/>
    </source>
</evidence>
<dbReference type="FunFam" id="3.40.390.10:FF:000009">
    <property type="entry name" value="Oligopeptidase A"/>
    <property type="match status" value="1"/>
</dbReference>
<dbReference type="Gene3D" id="3.40.390.10">
    <property type="entry name" value="Collagenase (Catalytic Domain)"/>
    <property type="match status" value="1"/>
</dbReference>
<dbReference type="NCBIfam" id="NF008159">
    <property type="entry name" value="PRK10911.1"/>
    <property type="match status" value="1"/>
</dbReference>
<keyword evidence="6 9" id="KW-0482">Metalloprotease</keyword>
<comment type="catalytic activity">
    <reaction evidence="7">
        <text>Hydrolysis of oligopeptides, with broad specificity. Gly or Ala commonly occur as P1 or P1' residues, but more distant residues are also important, as is shown by the fact that Z-Gly-Pro-Gly-|-Gly-Pro-Ala is cleaved, but not Z-(Gly)(5).</text>
        <dbReference type="EC" id="3.4.24.70"/>
    </reaction>
</comment>
<dbReference type="Proteomes" id="UP000190896">
    <property type="component" value="Unassembled WGS sequence"/>
</dbReference>
<dbReference type="RefSeq" id="WP_078486922.1">
    <property type="nucleotide sequence ID" value="NZ_MPRJ01000033.1"/>
</dbReference>
<dbReference type="InterPro" id="IPR024077">
    <property type="entry name" value="Neurolysin/TOP_dom2"/>
</dbReference>
<evidence type="ECO:0000313" key="13">
    <source>
        <dbReference type="Proteomes" id="UP000190896"/>
    </source>
</evidence>
<dbReference type="CDD" id="cd06456">
    <property type="entry name" value="M3A_DCP"/>
    <property type="match status" value="1"/>
</dbReference>
<evidence type="ECO:0000256" key="2">
    <source>
        <dbReference type="ARBA" id="ARBA00022670"/>
    </source>
</evidence>
<dbReference type="GO" id="GO:0005829">
    <property type="term" value="C:cytosol"/>
    <property type="evidence" value="ECO:0007669"/>
    <property type="project" value="UniProtKB-ARBA"/>
</dbReference>